<gene>
    <name evidence="2" type="ORF">CASFOL_009026</name>
</gene>
<dbReference type="PANTHER" id="PTHR33509">
    <property type="entry name" value="LATE EMBRYOGENIS ABUNDANT PROTEIN 2-RELATED"/>
    <property type="match status" value="1"/>
</dbReference>
<organism evidence="2 3">
    <name type="scientific">Castilleja foliolosa</name>
    <dbReference type="NCBI Taxonomy" id="1961234"/>
    <lineage>
        <taxon>Eukaryota</taxon>
        <taxon>Viridiplantae</taxon>
        <taxon>Streptophyta</taxon>
        <taxon>Embryophyta</taxon>
        <taxon>Tracheophyta</taxon>
        <taxon>Spermatophyta</taxon>
        <taxon>Magnoliopsida</taxon>
        <taxon>eudicotyledons</taxon>
        <taxon>Gunneridae</taxon>
        <taxon>Pentapetalae</taxon>
        <taxon>asterids</taxon>
        <taxon>lamiids</taxon>
        <taxon>Lamiales</taxon>
        <taxon>Orobanchaceae</taxon>
        <taxon>Pedicularideae</taxon>
        <taxon>Castillejinae</taxon>
        <taxon>Castilleja</taxon>
    </lineage>
</organism>
<evidence type="ECO:0000313" key="2">
    <source>
        <dbReference type="EMBL" id="KAL3648058.1"/>
    </source>
</evidence>
<evidence type="ECO:0000256" key="1">
    <source>
        <dbReference type="SAM" id="MobiDB-lite"/>
    </source>
</evidence>
<dbReference type="Proteomes" id="UP001632038">
    <property type="component" value="Unassembled WGS sequence"/>
</dbReference>
<name>A0ABD3E0M4_9LAMI</name>
<dbReference type="InterPro" id="IPR004926">
    <property type="entry name" value="LEA_3a"/>
</dbReference>
<proteinExistence type="predicted"/>
<comment type="caution">
    <text evidence="2">The sequence shown here is derived from an EMBL/GenBank/DDBJ whole genome shotgun (WGS) entry which is preliminary data.</text>
</comment>
<dbReference type="EMBL" id="JAVIJP010000009">
    <property type="protein sequence ID" value="KAL3648058.1"/>
    <property type="molecule type" value="Genomic_DNA"/>
</dbReference>
<keyword evidence="3" id="KW-1185">Reference proteome</keyword>
<dbReference type="PANTHER" id="PTHR33509:SF5">
    <property type="entry name" value="PROTEIN SENESCENCE-ASSOCIATED GENE 21, MITOCHONDRIAL"/>
    <property type="match status" value="1"/>
</dbReference>
<evidence type="ECO:0008006" key="4">
    <source>
        <dbReference type="Google" id="ProtNLM"/>
    </source>
</evidence>
<protein>
    <recommendedName>
        <fullName evidence="4">Late embryogenesis abundant protein Lea5</fullName>
    </recommendedName>
</protein>
<sequence>MYRTFSNSKIVSAFIGNEISGAVIRKGFATAANGVVSSPVKNGAPTTMLKKATDESNKSAWIPDPVTGHYRPENHKEIDPAELREMLIINKNKGQ</sequence>
<accession>A0ABD3E0M4</accession>
<reference evidence="3" key="1">
    <citation type="journal article" date="2024" name="IScience">
        <title>Strigolactones Initiate the Formation of Haustorium-like Structures in Castilleja.</title>
        <authorList>
            <person name="Buerger M."/>
            <person name="Peterson D."/>
            <person name="Chory J."/>
        </authorList>
    </citation>
    <scope>NUCLEOTIDE SEQUENCE [LARGE SCALE GENOMIC DNA]</scope>
</reference>
<feature type="region of interest" description="Disordered" evidence="1">
    <location>
        <begin position="51"/>
        <end position="75"/>
    </location>
</feature>
<dbReference type="AlphaFoldDB" id="A0ABD3E0M4"/>
<evidence type="ECO:0000313" key="3">
    <source>
        <dbReference type="Proteomes" id="UP001632038"/>
    </source>
</evidence>
<dbReference type="Pfam" id="PF03242">
    <property type="entry name" value="LEA_3a"/>
    <property type="match status" value="1"/>
</dbReference>